<reference evidence="1" key="1">
    <citation type="submission" date="2014-11" db="EMBL/GenBank/DDBJ databases">
        <authorList>
            <person name="Amaro Gonzalez C."/>
        </authorList>
    </citation>
    <scope>NUCLEOTIDE SEQUENCE</scope>
</reference>
<reference evidence="1" key="2">
    <citation type="journal article" date="2015" name="Fish Shellfish Immunol.">
        <title>Early steps in the European eel (Anguilla anguilla)-Vibrio vulnificus interaction in the gills: Role of the RtxA13 toxin.</title>
        <authorList>
            <person name="Callol A."/>
            <person name="Pajuelo D."/>
            <person name="Ebbesson L."/>
            <person name="Teles M."/>
            <person name="MacKenzie S."/>
            <person name="Amaro C."/>
        </authorList>
    </citation>
    <scope>NUCLEOTIDE SEQUENCE</scope>
</reference>
<proteinExistence type="predicted"/>
<sequence>MSFLFSNVLDIHVSIFILCFISLKHTGLNNISPNYYW</sequence>
<dbReference type="AlphaFoldDB" id="A0A0E9PFS3"/>
<protein>
    <submittedName>
        <fullName evidence="1">Uncharacterized protein</fullName>
    </submittedName>
</protein>
<dbReference type="EMBL" id="GBXM01105667">
    <property type="protein sequence ID" value="JAH02910.1"/>
    <property type="molecule type" value="Transcribed_RNA"/>
</dbReference>
<organism evidence="1">
    <name type="scientific">Anguilla anguilla</name>
    <name type="common">European freshwater eel</name>
    <name type="synonym">Muraena anguilla</name>
    <dbReference type="NCBI Taxonomy" id="7936"/>
    <lineage>
        <taxon>Eukaryota</taxon>
        <taxon>Metazoa</taxon>
        <taxon>Chordata</taxon>
        <taxon>Craniata</taxon>
        <taxon>Vertebrata</taxon>
        <taxon>Euteleostomi</taxon>
        <taxon>Actinopterygii</taxon>
        <taxon>Neopterygii</taxon>
        <taxon>Teleostei</taxon>
        <taxon>Anguilliformes</taxon>
        <taxon>Anguillidae</taxon>
        <taxon>Anguilla</taxon>
    </lineage>
</organism>
<accession>A0A0E9PFS3</accession>
<evidence type="ECO:0000313" key="1">
    <source>
        <dbReference type="EMBL" id="JAH02910.1"/>
    </source>
</evidence>
<name>A0A0E9PFS3_ANGAN</name>